<accession>A0A835EX44</accession>
<evidence type="ECO:0000256" key="1">
    <source>
        <dbReference type="SAM" id="MobiDB-lite"/>
    </source>
</evidence>
<reference evidence="2" key="1">
    <citation type="submission" date="2020-07" db="EMBL/GenBank/DDBJ databases">
        <title>Genome sequence and genetic diversity analysis of an under-domesticated orphan crop, white fonio (Digitaria exilis).</title>
        <authorList>
            <person name="Bennetzen J.L."/>
            <person name="Chen S."/>
            <person name="Ma X."/>
            <person name="Wang X."/>
            <person name="Yssel A.E.J."/>
            <person name="Chaluvadi S.R."/>
            <person name="Johnson M."/>
            <person name="Gangashetty P."/>
            <person name="Hamidou F."/>
            <person name="Sanogo M.D."/>
            <person name="Zwaenepoel A."/>
            <person name="Wallace J."/>
            <person name="Van De Peer Y."/>
            <person name="Van Deynze A."/>
        </authorList>
    </citation>
    <scope>NUCLEOTIDE SEQUENCE</scope>
    <source>
        <tissue evidence="2">Leaves</tissue>
    </source>
</reference>
<comment type="caution">
    <text evidence="2">The sequence shown here is derived from an EMBL/GenBank/DDBJ whole genome shotgun (WGS) entry which is preliminary data.</text>
</comment>
<sequence>MTKGKPLTLEKYHSFFLDPWATNISIDQLNEVPPLNFSLSDLVHAWLHQAPPWEKAPRVRPRRAPPAVQAYPWLRARRRVQGGAGGRAPEKGERDRQGGAGARAVVAAAAAATSSSTAAVDAVSHSASAIFAASSASGTVPASAYVGADPRVTSLLGHAHGAAASFAAVLGLAAAYTARASVLPPLPPHVLPWRCPPTPAPAAHPLIHHMQRSPPPHVLLLPRPPPHLPWQRPPPALPQTPPPPPVPPHHLPPHFHGPHRPPPLLQTPPPPPMQTPPPPMPQHHPPPHFHGQHRLPPLLQTPPPPMLVHRPPPYFQGQQPHPTLHQTPQPPGYMGVLGRPVCPVL</sequence>
<gene>
    <name evidence="2" type="ORF">HU200_023022</name>
</gene>
<feature type="compositionally biased region" description="Pro residues" evidence="1">
    <location>
        <begin position="260"/>
        <end position="284"/>
    </location>
</feature>
<proteinExistence type="predicted"/>
<protein>
    <submittedName>
        <fullName evidence="2">Uncharacterized protein</fullName>
    </submittedName>
</protein>
<feature type="compositionally biased region" description="Pro residues" evidence="1">
    <location>
        <begin position="213"/>
        <end position="250"/>
    </location>
</feature>
<keyword evidence="3" id="KW-1185">Reference proteome</keyword>
<organism evidence="2 3">
    <name type="scientific">Digitaria exilis</name>
    <dbReference type="NCBI Taxonomy" id="1010633"/>
    <lineage>
        <taxon>Eukaryota</taxon>
        <taxon>Viridiplantae</taxon>
        <taxon>Streptophyta</taxon>
        <taxon>Embryophyta</taxon>
        <taxon>Tracheophyta</taxon>
        <taxon>Spermatophyta</taxon>
        <taxon>Magnoliopsida</taxon>
        <taxon>Liliopsida</taxon>
        <taxon>Poales</taxon>
        <taxon>Poaceae</taxon>
        <taxon>PACMAD clade</taxon>
        <taxon>Panicoideae</taxon>
        <taxon>Panicodae</taxon>
        <taxon>Paniceae</taxon>
        <taxon>Anthephorinae</taxon>
        <taxon>Digitaria</taxon>
    </lineage>
</organism>
<name>A0A835EX44_9POAL</name>
<dbReference type="EMBL" id="JACEFO010001682">
    <property type="protein sequence ID" value="KAF8721516.1"/>
    <property type="molecule type" value="Genomic_DNA"/>
</dbReference>
<evidence type="ECO:0000313" key="3">
    <source>
        <dbReference type="Proteomes" id="UP000636709"/>
    </source>
</evidence>
<dbReference type="AlphaFoldDB" id="A0A835EX44"/>
<evidence type="ECO:0000313" key="2">
    <source>
        <dbReference type="EMBL" id="KAF8721516.1"/>
    </source>
</evidence>
<dbReference type="PRINTS" id="PR01217">
    <property type="entry name" value="PRICHEXTENSN"/>
</dbReference>
<dbReference type="Proteomes" id="UP000636709">
    <property type="component" value="Unassembled WGS sequence"/>
</dbReference>
<feature type="compositionally biased region" description="Basic and acidic residues" evidence="1">
    <location>
        <begin position="88"/>
        <end position="97"/>
    </location>
</feature>
<feature type="region of interest" description="Disordered" evidence="1">
    <location>
        <begin position="79"/>
        <end position="100"/>
    </location>
</feature>
<feature type="region of interest" description="Disordered" evidence="1">
    <location>
        <begin position="204"/>
        <end position="298"/>
    </location>
</feature>